<protein>
    <recommendedName>
        <fullName evidence="3">RAMA domain-containing protein</fullName>
    </recommendedName>
</protein>
<dbReference type="RefSeq" id="WP_153414943.1">
    <property type="nucleotide sequence ID" value="NZ_WEGK01000017.1"/>
</dbReference>
<accession>A0A7K0DBJ2</accession>
<dbReference type="EMBL" id="WEGK01000017">
    <property type="protein sequence ID" value="MQY23156.1"/>
    <property type="molecule type" value="Genomic_DNA"/>
</dbReference>
<dbReference type="Proteomes" id="UP000438448">
    <property type="component" value="Unassembled WGS sequence"/>
</dbReference>
<dbReference type="OrthoDB" id="4564904at2"/>
<evidence type="ECO:0000313" key="1">
    <source>
        <dbReference type="EMBL" id="MQY23156.1"/>
    </source>
</evidence>
<gene>
    <name evidence="1" type="ORF">NRB20_62830</name>
</gene>
<evidence type="ECO:0008006" key="3">
    <source>
        <dbReference type="Google" id="ProtNLM"/>
    </source>
</evidence>
<name>A0A7K0DBJ2_9NOCA</name>
<comment type="caution">
    <text evidence="1">The sequence shown here is derived from an EMBL/GenBank/DDBJ whole genome shotgun (WGS) entry which is preliminary data.</text>
</comment>
<reference evidence="1 2" key="1">
    <citation type="submission" date="2019-10" db="EMBL/GenBank/DDBJ databases">
        <title>Nocardia macrotermitis sp. nov. and Nocardia aurantia sp. nov., isolated from the gut of fungus growing-termite Macrotermes natalensis.</title>
        <authorList>
            <person name="Benndorf R."/>
            <person name="Schwitalla J."/>
            <person name="Martin K."/>
            <person name="De Beer W."/>
            <person name="Kaster A.-K."/>
            <person name="Vollmers J."/>
            <person name="Poulsen M."/>
            <person name="Beemelmanns C."/>
        </authorList>
    </citation>
    <scope>NUCLEOTIDE SEQUENCE [LARGE SCALE GENOMIC DNA]</scope>
    <source>
        <strain evidence="1 2">RB20</strain>
    </source>
</reference>
<evidence type="ECO:0000313" key="2">
    <source>
        <dbReference type="Proteomes" id="UP000438448"/>
    </source>
</evidence>
<dbReference type="AlphaFoldDB" id="A0A7K0DBJ2"/>
<sequence length="134" mass="14441">MKHTIEVGRDTYEKLVLVARLTGSTPGAVVEKMVADASAEREPAAPVAESSGGDRLVGVYVTYDGYRITGSYDVATKRIDITSGRLGGRSYKTPSAAARAVVEDLNPRVNSNRNGWTFWLLEDGRGPLQAIRGD</sequence>
<organism evidence="1 2">
    <name type="scientific">Nocardia macrotermitis</name>
    <dbReference type="NCBI Taxonomy" id="2585198"/>
    <lineage>
        <taxon>Bacteria</taxon>
        <taxon>Bacillati</taxon>
        <taxon>Actinomycetota</taxon>
        <taxon>Actinomycetes</taxon>
        <taxon>Mycobacteriales</taxon>
        <taxon>Nocardiaceae</taxon>
        <taxon>Nocardia</taxon>
    </lineage>
</organism>
<proteinExistence type="predicted"/>
<keyword evidence="2" id="KW-1185">Reference proteome</keyword>